<keyword evidence="4" id="KW-1185">Reference proteome</keyword>
<dbReference type="InterPro" id="IPR000726">
    <property type="entry name" value="Glyco_hydro_19_cat"/>
</dbReference>
<name>A0ABU3WP04_9NOCA</name>
<protein>
    <recommendedName>
        <fullName evidence="1">Glycoside hydrolase family 19 catalytic domain-containing protein</fullName>
    </recommendedName>
</protein>
<dbReference type="InterPro" id="IPR023346">
    <property type="entry name" value="Lysozyme-like_dom_sf"/>
</dbReference>
<evidence type="ECO:0000313" key="3">
    <source>
        <dbReference type="EMBL" id="MDV2477247.1"/>
    </source>
</evidence>
<dbReference type="EMBL" id="WBMO01000002">
    <property type="protein sequence ID" value="MDV2477247.1"/>
    <property type="molecule type" value="Genomic_DNA"/>
</dbReference>
<dbReference type="Proteomes" id="UP001275440">
    <property type="component" value="Unassembled WGS sequence"/>
</dbReference>
<evidence type="ECO:0000313" key="4">
    <source>
        <dbReference type="Proteomes" id="UP001275440"/>
    </source>
</evidence>
<gene>
    <name evidence="2" type="ORF">F8M49_06470</name>
    <name evidence="3" type="ORF">F8M49_21250</name>
</gene>
<dbReference type="Gene3D" id="1.10.530.10">
    <property type="match status" value="1"/>
</dbReference>
<organism evidence="2 4">
    <name type="scientific">Rhodococcus zopfii</name>
    <dbReference type="NCBI Taxonomy" id="43772"/>
    <lineage>
        <taxon>Bacteria</taxon>
        <taxon>Bacillati</taxon>
        <taxon>Actinomycetota</taxon>
        <taxon>Actinomycetes</taxon>
        <taxon>Mycobacteriales</taxon>
        <taxon>Nocardiaceae</taxon>
        <taxon>Rhodococcus</taxon>
    </lineage>
</organism>
<dbReference type="PANTHER" id="PTHR34408:SF1">
    <property type="entry name" value="GLYCOSYL HYDROLASE FAMILY 19 DOMAIN-CONTAINING PROTEIN HI_1415"/>
    <property type="match status" value="1"/>
</dbReference>
<proteinExistence type="predicted"/>
<evidence type="ECO:0000259" key="1">
    <source>
        <dbReference type="Pfam" id="PF00182"/>
    </source>
</evidence>
<feature type="domain" description="Glycoside hydrolase family 19 catalytic" evidence="1">
    <location>
        <begin position="27"/>
        <end position="135"/>
    </location>
</feature>
<evidence type="ECO:0000313" key="2">
    <source>
        <dbReference type="EMBL" id="MDV2475163.1"/>
    </source>
</evidence>
<dbReference type="InterPro" id="IPR052354">
    <property type="entry name" value="Cell_Wall_Dynamics_Protein"/>
</dbReference>
<dbReference type="PANTHER" id="PTHR34408">
    <property type="entry name" value="FAMILY PROTEIN, PUTATIVE-RELATED"/>
    <property type="match status" value="1"/>
</dbReference>
<accession>A0ABU3WP04</accession>
<sequence length="250" mass="27468">MGGAVSLDRYRQLLPAFTDAMIAAGCTTVERAAMWCAQLGTESGGLRWMEELASGADYEGRRDLGNSQPGDGVRFKGRGPIQITGRHNYGELSRWAHGRGLVPSSTFFLDQPAQLSGDRYGFLGAVWYWTAARPQINSLCDARNLEAVTRAINGGLNGIDDRRARYQRCLEIGAALLPDGGFLMALSHDEQRELLDKVRDLHHFLVNAEPSLVDPSVSYAASTLIRTADYHAANANANTRKILELMENKQ</sequence>
<reference evidence="2 4" key="1">
    <citation type="submission" date="2019-10" db="EMBL/GenBank/DDBJ databases">
        <title>Draft Genome Assembly of Rhodococcus zopfii DSM44189.</title>
        <authorList>
            <person name="Sutton J.M."/>
            <person name="Akob D.M."/>
            <person name="Bushman T.J."/>
        </authorList>
    </citation>
    <scope>NUCLEOTIDE SEQUENCE [LARGE SCALE GENOMIC DNA]</scope>
    <source>
        <strain evidence="2 4">DSM 44189</strain>
    </source>
</reference>
<dbReference type="EMBL" id="WBMO01000001">
    <property type="protein sequence ID" value="MDV2475163.1"/>
    <property type="molecule type" value="Genomic_DNA"/>
</dbReference>
<comment type="caution">
    <text evidence="2">The sequence shown here is derived from an EMBL/GenBank/DDBJ whole genome shotgun (WGS) entry which is preliminary data.</text>
</comment>
<dbReference type="Pfam" id="PF00182">
    <property type="entry name" value="Glyco_hydro_19"/>
    <property type="match status" value="1"/>
</dbReference>
<dbReference type="SUPFAM" id="SSF53955">
    <property type="entry name" value="Lysozyme-like"/>
    <property type="match status" value="1"/>
</dbReference>